<protein>
    <recommendedName>
        <fullName evidence="3">DUF937 domain-containing protein</fullName>
    </recommendedName>
</protein>
<sequence>MGLFDQILGAVGNSNQPAGLDNLLNIATTVQQLGSGLGVNSSTMQSILSVVGKQVQSSLQAKEATEGSEAVQDLINQFAGTSANSQAVDNLFSADIQAKVAENVAQAANVDASTVQQLLPTLIPVVLSFLQSSGNPLLNKVLDANVNIDTEISGVINLATRFLGI</sequence>
<proteinExistence type="predicted"/>
<evidence type="ECO:0008006" key="3">
    <source>
        <dbReference type="Google" id="ProtNLM"/>
    </source>
</evidence>
<dbReference type="EMBL" id="LJOY01000016">
    <property type="protein sequence ID" value="OBQ26093.1"/>
    <property type="molecule type" value="Genomic_DNA"/>
</dbReference>
<gene>
    <name evidence="1" type="ORF">AN481_06935</name>
</gene>
<organism evidence="1 2">
    <name type="scientific">Aphanizomenon flos-aquae LD13</name>
    <dbReference type="NCBI Taxonomy" id="1710894"/>
    <lineage>
        <taxon>Bacteria</taxon>
        <taxon>Bacillati</taxon>
        <taxon>Cyanobacteriota</taxon>
        <taxon>Cyanophyceae</taxon>
        <taxon>Nostocales</taxon>
        <taxon>Aphanizomenonaceae</taxon>
        <taxon>Aphanizomenon</taxon>
    </lineage>
</organism>
<evidence type="ECO:0000313" key="2">
    <source>
        <dbReference type="Proteomes" id="UP000092382"/>
    </source>
</evidence>
<reference evidence="1 2" key="1">
    <citation type="submission" date="2015-09" db="EMBL/GenBank/DDBJ databases">
        <title>Whole genome shotgun sequence assembly of Aphanizomenon flos-aquae UKL13.</title>
        <authorList>
            <person name="Driscoll C."/>
        </authorList>
    </citation>
    <scope>NUCLEOTIDE SEQUENCE [LARGE SCALE GENOMIC DNA]</scope>
    <source>
        <strain evidence="1">MDT13</strain>
    </source>
</reference>
<accession>A0A1B7VYX5</accession>
<comment type="caution">
    <text evidence="1">The sequence shown here is derived from an EMBL/GenBank/DDBJ whole genome shotgun (WGS) entry which is preliminary data.</text>
</comment>
<dbReference type="Proteomes" id="UP000092382">
    <property type="component" value="Unassembled WGS sequence"/>
</dbReference>
<dbReference type="PATRIC" id="fig|1710894.3.peg.2935"/>
<evidence type="ECO:0000313" key="1">
    <source>
        <dbReference type="EMBL" id="OBQ26093.1"/>
    </source>
</evidence>
<name>A0A1B7VYX5_APHFL</name>
<dbReference type="AlphaFoldDB" id="A0A1B7VYX5"/>
<dbReference type="STRING" id="1803587.GCA_001593825_02655"/>